<dbReference type="GO" id="GO:0016787">
    <property type="term" value="F:hydrolase activity"/>
    <property type="evidence" value="ECO:0007669"/>
    <property type="project" value="InterPro"/>
</dbReference>
<evidence type="ECO:0000313" key="4">
    <source>
        <dbReference type="RefSeq" id="XP_004496762.1"/>
    </source>
</evidence>
<sequence length="339" mass="37862">MASSFSTTNSSKEISRELPPLLRVYKDGSVERFLGSSFVPPSLQDPQTSVSSKDIVISQNPLISARIHLPKLTNNDLTQKFPIFVYYHGGAFCLESAFSFLHQRYLNIIASKSNVLVVSVEYRLAPEHPLPAAYEDGWFALKWVASHSIENNSSIENLEPWLIKHGDFNRFYIGGDTSGANIAHNALLRVGNGIVTEKIETLPGDVKIRGALLAFPLFWSSKPVLSESVEEHEQSSPMKVWNFVYPDAVNGIDNFLINPLAPGAPSLEKIGCPKMLIFVAGKDDLRERGIWYYNAVKESGWKGEVELVHVDGEEHCFQIYHPETQNSIDMVNRIAAFLV</sequence>
<dbReference type="Pfam" id="PF07859">
    <property type="entry name" value="Abhydrolase_3"/>
    <property type="match status" value="1"/>
</dbReference>
<dbReference type="RefSeq" id="XP_004496762.1">
    <property type="nucleotide sequence ID" value="XM_004496705.3"/>
</dbReference>
<evidence type="ECO:0000259" key="2">
    <source>
        <dbReference type="Pfam" id="PF07859"/>
    </source>
</evidence>
<dbReference type="KEGG" id="cam:101502005"/>
<feature type="domain" description="Alpha/beta hydrolase fold-3" evidence="2">
    <location>
        <begin position="84"/>
        <end position="318"/>
    </location>
</feature>
<accession>A0A1S2XZ03</accession>
<comment type="similarity">
    <text evidence="1">Belongs to the 'GDXG' lipolytic enzyme family.</text>
</comment>
<name>A0A1S2XZ03_CICAR</name>
<proteinExistence type="inferred from homology"/>
<dbReference type="PANTHER" id="PTHR23024">
    <property type="entry name" value="ARYLACETAMIDE DEACETYLASE"/>
    <property type="match status" value="1"/>
</dbReference>
<protein>
    <submittedName>
        <fullName evidence="4">2-hydroxyisoflavanone dehydratase-like</fullName>
    </submittedName>
</protein>
<dbReference type="PaxDb" id="3827-XP_004496762.1"/>
<dbReference type="AlphaFoldDB" id="A0A1S2XZ03"/>
<organism evidence="3 4">
    <name type="scientific">Cicer arietinum</name>
    <name type="common">Chickpea</name>
    <name type="synonym">Garbanzo</name>
    <dbReference type="NCBI Taxonomy" id="3827"/>
    <lineage>
        <taxon>Eukaryota</taxon>
        <taxon>Viridiplantae</taxon>
        <taxon>Streptophyta</taxon>
        <taxon>Embryophyta</taxon>
        <taxon>Tracheophyta</taxon>
        <taxon>Spermatophyta</taxon>
        <taxon>Magnoliopsida</taxon>
        <taxon>eudicotyledons</taxon>
        <taxon>Gunneridae</taxon>
        <taxon>Pentapetalae</taxon>
        <taxon>rosids</taxon>
        <taxon>fabids</taxon>
        <taxon>Fabales</taxon>
        <taxon>Fabaceae</taxon>
        <taxon>Papilionoideae</taxon>
        <taxon>50 kb inversion clade</taxon>
        <taxon>NPAAA clade</taxon>
        <taxon>Hologalegina</taxon>
        <taxon>IRL clade</taxon>
        <taxon>Cicereae</taxon>
        <taxon>Cicer</taxon>
    </lineage>
</organism>
<dbReference type="SUPFAM" id="SSF53474">
    <property type="entry name" value="alpha/beta-Hydrolases"/>
    <property type="match status" value="1"/>
</dbReference>
<reference evidence="3" key="1">
    <citation type="journal article" date="2013" name="Nat. Biotechnol.">
        <title>Draft genome sequence of chickpea (Cicer arietinum) provides a resource for trait improvement.</title>
        <authorList>
            <person name="Varshney R.K."/>
            <person name="Song C."/>
            <person name="Saxena R.K."/>
            <person name="Azam S."/>
            <person name="Yu S."/>
            <person name="Sharpe A.G."/>
            <person name="Cannon S."/>
            <person name="Baek J."/>
            <person name="Rosen B.D."/>
            <person name="Tar'an B."/>
            <person name="Millan T."/>
            <person name="Zhang X."/>
            <person name="Ramsay L.D."/>
            <person name="Iwata A."/>
            <person name="Wang Y."/>
            <person name="Nelson W."/>
            <person name="Farmer A.D."/>
            <person name="Gaur P.M."/>
            <person name="Soderlund C."/>
            <person name="Penmetsa R.V."/>
            <person name="Xu C."/>
            <person name="Bharti A.K."/>
            <person name="He W."/>
            <person name="Winter P."/>
            <person name="Zhao S."/>
            <person name="Hane J.K."/>
            <person name="Carrasquilla-Garcia N."/>
            <person name="Condie J.A."/>
            <person name="Upadhyaya H.D."/>
            <person name="Luo M.C."/>
            <person name="Thudi M."/>
            <person name="Gowda C.L."/>
            <person name="Singh N.P."/>
            <person name="Lichtenzveig J."/>
            <person name="Gali K.K."/>
            <person name="Rubio J."/>
            <person name="Nadarajan N."/>
            <person name="Dolezel J."/>
            <person name="Bansal K.C."/>
            <person name="Xu X."/>
            <person name="Edwards D."/>
            <person name="Zhang G."/>
            <person name="Kahl G."/>
            <person name="Gil J."/>
            <person name="Singh K.B."/>
            <person name="Datta S.K."/>
            <person name="Jackson S.A."/>
            <person name="Wang J."/>
            <person name="Cook D.R."/>
        </authorList>
    </citation>
    <scope>NUCLEOTIDE SEQUENCE [LARGE SCALE GENOMIC DNA]</scope>
    <source>
        <strain evidence="3">cv. CDC Frontier</strain>
    </source>
</reference>
<dbReference type="InterPro" id="IPR029058">
    <property type="entry name" value="AB_hydrolase_fold"/>
</dbReference>
<evidence type="ECO:0000313" key="3">
    <source>
        <dbReference type="Proteomes" id="UP000087171"/>
    </source>
</evidence>
<dbReference type="Gene3D" id="3.40.50.1820">
    <property type="entry name" value="alpha/beta hydrolase"/>
    <property type="match status" value="1"/>
</dbReference>
<reference evidence="4" key="2">
    <citation type="submission" date="2025-08" db="UniProtKB">
        <authorList>
            <consortium name="RefSeq"/>
        </authorList>
    </citation>
    <scope>IDENTIFICATION</scope>
    <source>
        <tissue evidence="4">Etiolated seedlings</tissue>
    </source>
</reference>
<dbReference type="Proteomes" id="UP000087171">
    <property type="component" value="Chromosome Ca4"/>
</dbReference>
<dbReference type="OrthoDB" id="408631at2759"/>
<gene>
    <name evidence="4" type="primary">LOC101502005</name>
</gene>
<dbReference type="PANTHER" id="PTHR23024:SF449">
    <property type="entry name" value="2-HYDROXYISOFLAVANONE DEHYDRATASE"/>
    <property type="match status" value="1"/>
</dbReference>
<dbReference type="InterPro" id="IPR013094">
    <property type="entry name" value="AB_hydrolase_3"/>
</dbReference>
<dbReference type="GeneID" id="101502005"/>
<dbReference type="eggNOG" id="KOG1515">
    <property type="taxonomic scope" value="Eukaryota"/>
</dbReference>
<dbReference type="InterPro" id="IPR050466">
    <property type="entry name" value="Carboxylest/Gibb_receptor"/>
</dbReference>
<keyword evidence="3" id="KW-1185">Reference proteome</keyword>
<evidence type="ECO:0000256" key="1">
    <source>
        <dbReference type="ARBA" id="ARBA00010515"/>
    </source>
</evidence>